<protein>
    <submittedName>
        <fullName evidence="1 3">Uncharacterized protein</fullName>
    </submittedName>
</protein>
<dbReference type="Proteomes" id="UP000504636">
    <property type="component" value="Unplaced"/>
</dbReference>
<evidence type="ECO:0000313" key="1">
    <source>
        <dbReference type="EMBL" id="KAF2810652.1"/>
    </source>
</evidence>
<dbReference type="EMBL" id="MU003699">
    <property type="protein sequence ID" value="KAF2810652.1"/>
    <property type="molecule type" value="Genomic_DNA"/>
</dbReference>
<dbReference type="RefSeq" id="XP_033577616.1">
    <property type="nucleotide sequence ID" value="XM_033724307.1"/>
</dbReference>
<dbReference type="OrthoDB" id="109543at2759"/>
<evidence type="ECO:0000313" key="2">
    <source>
        <dbReference type="Proteomes" id="UP000504636"/>
    </source>
</evidence>
<evidence type="ECO:0000313" key="3">
    <source>
        <dbReference type="RefSeq" id="XP_033577616.1"/>
    </source>
</evidence>
<dbReference type="AlphaFoldDB" id="A0A6A6YP47"/>
<reference evidence="3" key="3">
    <citation type="submission" date="2025-04" db="UniProtKB">
        <authorList>
            <consortium name="RefSeq"/>
        </authorList>
    </citation>
    <scope>IDENTIFICATION</scope>
    <source>
        <strain evidence="3">CBS 304.34</strain>
    </source>
</reference>
<organism evidence="1">
    <name type="scientific">Mytilinidion resinicola</name>
    <dbReference type="NCBI Taxonomy" id="574789"/>
    <lineage>
        <taxon>Eukaryota</taxon>
        <taxon>Fungi</taxon>
        <taxon>Dikarya</taxon>
        <taxon>Ascomycota</taxon>
        <taxon>Pezizomycotina</taxon>
        <taxon>Dothideomycetes</taxon>
        <taxon>Pleosporomycetidae</taxon>
        <taxon>Mytilinidiales</taxon>
        <taxon>Mytilinidiaceae</taxon>
        <taxon>Mytilinidion</taxon>
    </lineage>
</organism>
<accession>A0A6A6YP47</accession>
<dbReference type="GeneID" id="54465200"/>
<reference evidence="1 3" key="1">
    <citation type="journal article" date="2020" name="Stud. Mycol.">
        <title>101 Dothideomycetes genomes: a test case for predicting lifestyles and emergence of pathogens.</title>
        <authorList>
            <person name="Haridas S."/>
            <person name="Albert R."/>
            <person name="Binder M."/>
            <person name="Bloem J."/>
            <person name="Labutti K."/>
            <person name="Salamov A."/>
            <person name="Andreopoulos B."/>
            <person name="Baker S."/>
            <person name="Barry K."/>
            <person name="Bills G."/>
            <person name="Bluhm B."/>
            <person name="Cannon C."/>
            <person name="Castanera R."/>
            <person name="Culley D."/>
            <person name="Daum C."/>
            <person name="Ezra D."/>
            <person name="Gonzalez J."/>
            <person name="Henrissat B."/>
            <person name="Kuo A."/>
            <person name="Liang C."/>
            <person name="Lipzen A."/>
            <person name="Lutzoni F."/>
            <person name="Magnuson J."/>
            <person name="Mondo S."/>
            <person name="Nolan M."/>
            <person name="Ohm R."/>
            <person name="Pangilinan J."/>
            <person name="Park H.-J."/>
            <person name="Ramirez L."/>
            <person name="Alfaro M."/>
            <person name="Sun H."/>
            <person name="Tritt A."/>
            <person name="Yoshinaga Y."/>
            <person name="Zwiers L.-H."/>
            <person name="Turgeon B."/>
            <person name="Goodwin S."/>
            <person name="Spatafora J."/>
            <person name="Crous P."/>
            <person name="Grigoriev I."/>
        </authorList>
    </citation>
    <scope>NUCLEOTIDE SEQUENCE</scope>
    <source>
        <strain evidence="1 3">CBS 304.34</strain>
    </source>
</reference>
<keyword evidence="2" id="KW-1185">Reference proteome</keyword>
<reference evidence="3" key="2">
    <citation type="submission" date="2020-04" db="EMBL/GenBank/DDBJ databases">
        <authorList>
            <consortium name="NCBI Genome Project"/>
        </authorList>
    </citation>
    <scope>NUCLEOTIDE SEQUENCE</scope>
    <source>
        <strain evidence="3">CBS 304.34</strain>
    </source>
</reference>
<name>A0A6A6YP47_9PEZI</name>
<gene>
    <name evidence="1 3" type="ORF">BDZ99DRAFT_508216</name>
</gene>
<sequence length="302" mass="33893">MVLFGKRKSDGWKVQVAATAAHEHPSSPNFPWDQLQAHTDLYLRKKGKLTPAERDFKLAALVDDYDDRDVAIAACAFAMSSQTLRVLLNVESNVTPVTYYGLYAYLQSLIAVNYRGQPGVVSDLEAKWARALVPYSSPGPQAAARFLEGVASVLRDKLLQNLQSMPNFSILTRRALVDFASNLEGFKLKNQWAAAQAAVVWLSKLLKNPSPPSHDLGPEQLLDSQFPSWRIWAAWKPDLDRIRLLEILPGHTKAIFVDTGGPCNLYHRNQPDPRTLWDAEHRSQDPDGRRIQDYLSSAFMLP</sequence>
<proteinExistence type="predicted"/>